<dbReference type="InterPro" id="IPR004089">
    <property type="entry name" value="MCPsignal_dom"/>
</dbReference>
<evidence type="ECO:0000313" key="13">
    <source>
        <dbReference type="Proteomes" id="UP001229486"/>
    </source>
</evidence>
<dbReference type="Pfam" id="PF00015">
    <property type="entry name" value="MCPsignal"/>
    <property type="match status" value="1"/>
</dbReference>
<dbReference type="AlphaFoldDB" id="A0AB73IP54"/>
<dbReference type="PROSITE" id="PS50111">
    <property type="entry name" value="CHEMOTAXIS_TRANSDUC_2"/>
    <property type="match status" value="1"/>
</dbReference>
<dbReference type="PANTHER" id="PTHR43531:SF14">
    <property type="entry name" value="METHYL-ACCEPTING CHEMOTAXIS PROTEIN I-RELATED"/>
    <property type="match status" value="1"/>
</dbReference>
<evidence type="ECO:0000256" key="3">
    <source>
        <dbReference type="ARBA" id="ARBA00022481"/>
    </source>
</evidence>
<evidence type="ECO:0000256" key="10">
    <source>
        <dbReference type="SAM" id="Phobius"/>
    </source>
</evidence>
<dbReference type="Gene3D" id="3.30.450.20">
    <property type="entry name" value="PAS domain"/>
    <property type="match status" value="1"/>
</dbReference>
<dbReference type="InterPro" id="IPR004090">
    <property type="entry name" value="Chemotax_Me-accpt_rcpt"/>
</dbReference>
<keyword evidence="5 10" id="KW-1133">Transmembrane helix</keyword>
<proteinExistence type="inferred from homology"/>
<dbReference type="Gene3D" id="1.10.287.950">
    <property type="entry name" value="Methyl-accepting chemotaxis protein"/>
    <property type="match status" value="1"/>
</dbReference>
<evidence type="ECO:0000256" key="5">
    <source>
        <dbReference type="ARBA" id="ARBA00022989"/>
    </source>
</evidence>
<evidence type="ECO:0000256" key="1">
    <source>
        <dbReference type="ARBA" id="ARBA00004651"/>
    </source>
</evidence>
<dbReference type="EMBL" id="JAURTK010000031">
    <property type="protein sequence ID" value="MDP9651793.1"/>
    <property type="molecule type" value="Genomic_DNA"/>
</dbReference>
<dbReference type="CDD" id="cd11386">
    <property type="entry name" value="MCP_signal"/>
    <property type="match status" value="1"/>
</dbReference>
<dbReference type="Pfam" id="PF17200">
    <property type="entry name" value="sCache_2"/>
    <property type="match status" value="1"/>
</dbReference>
<keyword evidence="2" id="KW-1003">Cell membrane</keyword>
<comment type="caution">
    <text evidence="12">The sequence shown here is derived from an EMBL/GenBank/DDBJ whole genome shotgun (WGS) entry which is preliminary data.</text>
</comment>
<gene>
    <name evidence="12" type="ORF">J2793_007268</name>
</gene>
<feature type="domain" description="Methyl-accepting transducer" evidence="11">
    <location>
        <begin position="267"/>
        <end position="496"/>
    </location>
</feature>
<dbReference type="GO" id="GO:0007165">
    <property type="term" value="P:signal transduction"/>
    <property type="evidence" value="ECO:0007669"/>
    <property type="project" value="UniProtKB-KW"/>
</dbReference>
<dbReference type="GO" id="GO:0006935">
    <property type="term" value="P:chemotaxis"/>
    <property type="evidence" value="ECO:0007669"/>
    <property type="project" value="InterPro"/>
</dbReference>
<dbReference type="FunFam" id="1.10.287.950:FF:000001">
    <property type="entry name" value="Methyl-accepting chemotaxis sensory transducer"/>
    <property type="match status" value="1"/>
</dbReference>
<dbReference type="SUPFAM" id="SSF58104">
    <property type="entry name" value="Methyl-accepting chemotaxis protein (MCP) signaling domain"/>
    <property type="match status" value="1"/>
</dbReference>
<comment type="subcellular location">
    <subcellularLocation>
        <location evidence="1">Cell membrane</location>
        <topology evidence="1">Multi-pass membrane protein</topology>
    </subcellularLocation>
</comment>
<evidence type="ECO:0000256" key="4">
    <source>
        <dbReference type="ARBA" id="ARBA00022692"/>
    </source>
</evidence>
<keyword evidence="8" id="KW-0807">Transducer</keyword>
<feature type="region of interest" description="Disordered" evidence="9">
    <location>
        <begin position="517"/>
        <end position="540"/>
    </location>
</feature>
<reference evidence="12" key="1">
    <citation type="submission" date="2023-07" db="EMBL/GenBank/DDBJ databases">
        <title>Sorghum-associated microbial communities from plants grown in Nebraska, USA.</title>
        <authorList>
            <person name="Schachtman D."/>
        </authorList>
    </citation>
    <scope>NUCLEOTIDE SEQUENCE</scope>
    <source>
        <strain evidence="12">DS1061</strain>
    </source>
</reference>
<evidence type="ECO:0000256" key="6">
    <source>
        <dbReference type="ARBA" id="ARBA00023136"/>
    </source>
</evidence>
<dbReference type="InterPro" id="IPR051310">
    <property type="entry name" value="MCP_chemotaxis"/>
</dbReference>
<dbReference type="GO" id="GO:0005886">
    <property type="term" value="C:plasma membrane"/>
    <property type="evidence" value="ECO:0007669"/>
    <property type="project" value="UniProtKB-SubCell"/>
</dbReference>
<feature type="compositionally biased region" description="Basic and acidic residues" evidence="9">
    <location>
        <begin position="531"/>
        <end position="540"/>
    </location>
</feature>
<evidence type="ECO:0000256" key="2">
    <source>
        <dbReference type="ARBA" id="ARBA00022475"/>
    </source>
</evidence>
<evidence type="ECO:0000256" key="9">
    <source>
        <dbReference type="SAM" id="MobiDB-lite"/>
    </source>
</evidence>
<sequence length="540" mass="57399">MKISTKLGLMVGAALLGILSIVAIAVTQARGEMIDEKRAQITEMLNKAEHLVRYYQSLELDGTLTRSQAQLAAKTAIAQLNASRNSYYFVRTVDGVNLVHPNVTLIGTIPPGMRTLKGDMSDSEAYAKGLAQSHVALVDVLVRRSPDGPLEAKLQGVVAVPEWQWWIGTGMYYDDLNAAYWQVAYHLLAAAAAVILIVTLIAWFITRSIRSELGCEPTLAREISAQIASGNLAADIAIRDGDRSSLLFGLSDMRAKLRDLVRGIQVAAETISTGSGEIAQGNHDLSQRTEEQAASLQETAASMQQLTVTVRRNAASASEATTLARDAAQASETGGHAVGQVIDTMHAIARESANIEQIIGVIEGIAFQTNILALNAAVEAARAGRDGRGFAVVAGEVRSLAQRSATAAKEIRELIGSSVARITDGAAQATVAGKRMGDIVTSITRLSAIMGEIATASKEQSKGIEEVSRAVSQMDEVTQQNASLVEQAAAASGSLDEQAAELRTKVRIFQLASAHPAQGAENNRLAQQGPKDIRRTSFAH</sequence>
<dbReference type="GO" id="GO:0004888">
    <property type="term" value="F:transmembrane signaling receptor activity"/>
    <property type="evidence" value="ECO:0007669"/>
    <property type="project" value="InterPro"/>
</dbReference>
<dbReference type="RefSeq" id="WP_392396328.1">
    <property type="nucleotide sequence ID" value="NZ_JAURTK010000031.1"/>
</dbReference>
<protein>
    <submittedName>
        <fullName evidence="12">Methyl-accepting chemotaxis protein</fullName>
    </submittedName>
</protein>
<dbReference type="InterPro" id="IPR033480">
    <property type="entry name" value="sCache_2"/>
</dbReference>
<keyword evidence="6 10" id="KW-0472">Membrane</keyword>
<evidence type="ECO:0000256" key="8">
    <source>
        <dbReference type="PROSITE-ProRule" id="PRU00284"/>
    </source>
</evidence>
<dbReference type="Proteomes" id="UP001229486">
    <property type="component" value="Unassembled WGS sequence"/>
</dbReference>
<accession>A0AB73IP54</accession>
<evidence type="ECO:0000313" key="12">
    <source>
        <dbReference type="EMBL" id="MDP9651793.1"/>
    </source>
</evidence>
<name>A0AB73IP54_9BURK</name>
<dbReference type="PRINTS" id="PR00260">
    <property type="entry name" value="CHEMTRNSDUCR"/>
</dbReference>
<keyword evidence="4 10" id="KW-0812">Transmembrane</keyword>
<dbReference type="SMART" id="SM01049">
    <property type="entry name" value="Cache_2"/>
    <property type="match status" value="1"/>
</dbReference>
<feature type="transmembrane region" description="Helical" evidence="10">
    <location>
        <begin position="183"/>
        <end position="205"/>
    </location>
</feature>
<organism evidence="12 13">
    <name type="scientific">Paraburkholderia caledonica</name>
    <dbReference type="NCBI Taxonomy" id="134536"/>
    <lineage>
        <taxon>Bacteria</taxon>
        <taxon>Pseudomonadati</taxon>
        <taxon>Pseudomonadota</taxon>
        <taxon>Betaproteobacteria</taxon>
        <taxon>Burkholderiales</taxon>
        <taxon>Burkholderiaceae</taxon>
        <taxon>Paraburkholderia</taxon>
    </lineage>
</organism>
<evidence type="ECO:0000259" key="11">
    <source>
        <dbReference type="PROSITE" id="PS50111"/>
    </source>
</evidence>
<comment type="similarity">
    <text evidence="7">Belongs to the methyl-accepting chemotaxis (MCP) protein family.</text>
</comment>
<dbReference type="SMART" id="SM00283">
    <property type="entry name" value="MA"/>
    <property type="match status" value="1"/>
</dbReference>
<dbReference type="PANTHER" id="PTHR43531">
    <property type="entry name" value="PROTEIN ICFG"/>
    <property type="match status" value="1"/>
</dbReference>
<evidence type="ECO:0000256" key="7">
    <source>
        <dbReference type="ARBA" id="ARBA00029447"/>
    </source>
</evidence>
<keyword evidence="3" id="KW-0488">Methylation</keyword>